<dbReference type="RefSeq" id="YP_009482535.1">
    <property type="nucleotide sequence ID" value="NC_037666.1"/>
</dbReference>
<name>A0A2U7UDP1_9VIRU</name>
<feature type="region of interest" description="Disordered" evidence="1">
    <location>
        <begin position="1"/>
        <end position="74"/>
    </location>
</feature>
<reference evidence="2" key="1">
    <citation type="journal article" date="2018" name="Nat. Commun.">
        <title>Diversity and evolution of the emerging Pandoraviridae family.</title>
        <authorList>
            <person name="Legendre M."/>
            <person name="Fabre E."/>
            <person name="Poirot O."/>
            <person name="Jeudy S."/>
            <person name="Lartigue A."/>
            <person name="Alempic J.M."/>
            <person name="Beucher L."/>
            <person name="Philippe N."/>
            <person name="Bertaux L."/>
            <person name="Christo-Foroux E."/>
            <person name="Labadie K."/>
            <person name="Coute Y."/>
            <person name="Abergel C."/>
            <person name="Claverie J.M."/>
        </authorList>
    </citation>
    <scope>NUCLEOTIDE SEQUENCE [LARGE SCALE GENOMIC DNA]</scope>
    <source>
        <strain evidence="2">Neocaledonia</strain>
    </source>
</reference>
<evidence type="ECO:0008006" key="3">
    <source>
        <dbReference type="Google" id="ProtNLM"/>
    </source>
</evidence>
<evidence type="ECO:0000256" key="1">
    <source>
        <dbReference type="SAM" id="MobiDB-lite"/>
    </source>
</evidence>
<feature type="region of interest" description="Disordered" evidence="1">
    <location>
        <begin position="376"/>
        <end position="398"/>
    </location>
</feature>
<proteinExistence type="predicted"/>
<evidence type="ECO:0000313" key="2">
    <source>
        <dbReference type="EMBL" id="AVK76532.1"/>
    </source>
</evidence>
<dbReference type="EMBL" id="MG011690">
    <property type="protein sequence ID" value="AVK76532.1"/>
    <property type="molecule type" value="Genomic_DNA"/>
</dbReference>
<dbReference type="KEGG" id="vg:36843245"/>
<organism evidence="2">
    <name type="scientific">Pandoravirus neocaledonia</name>
    <dbReference type="NCBI Taxonomy" id="2107708"/>
    <lineage>
        <taxon>Viruses</taxon>
        <taxon>Pandoravirus</taxon>
    </lineage>
</organism>
<gene>
    <name evidence="2" type="ORF">pneo_cds_925</name>
</gene>
<feature type="compositionally biased region" description="Basic and acidic residues" evidence="1">
    <location>
        <begin position="15"/>
        <end position="25"/>
    </location>
</feature>
<sequence length="976" mass="102385">MEGSGNASGKGALRARRDADGRDVDTGPCGGTNAAGGNSNNDDRQRFCNARGGGGGARSDTENGGDPPTRRLPPLSCEPARTLCGCIVAMLGHHDGTLAAAVIHRLGLCDLFALWRTSLATQYVLADVLARADGPFCSSGMVRATGDRLADAQHHRAEVWVSPRNVPFQVRVGAAWLVVRVVPRLQSKYALVQHALGRHATTTAKISLPSAAYERDAVEQTLIWASATRCGAAINACLDLSESLSAASTAYSACLGRTRKRPDDTARVDAWLADVMGVVEGAAVGLATTDVWASAIGLATAAGRLRSDLLLTLACRIASTNLATGRGFSHLGRRLAEPTSNGERAYLASCRLVAAVVRGLSQARCASDPPCRIDIDAHGDGGDAHDGDGGDAHDGDDERTSRLLRRIASDGLMDGAVRAGCGDRPDASAASDLDEACNRLCAMATQQPAAMPRTTEAARMAIARVLVLASPIDCPGGLRAHSLTARVWASVALDLAKARAESFWSALNSAKPEPLPTDNVRRATKTRAVLRHRRACGINVGRAPRAPNSRGAITVANAEGDDRSVSHFGHDRRDAMVDGIDADSATLLGLLEHRVGVCAEIVAFLNPWDAVSLFTASRTALGAVWRVACRATLGAETRNLTSVACGGSIDVARDGTPVMALVAPAPDADFARVLGALMLVCHRMPRMEMIAEDVEILAYRGDIADSERDAIVTALERDPNLPAMLADTVTRAARLGCGAVISRCLCVARRMRAIARQRMRVASDARLDAWLLRQTATARPSHVGDILDGDWLPAAALAYAAGREKSVALLSLACAQVGATSRVAPVFWGPAGRRVDVRAWVGGSDIDANAEQTALVVLACIVGTTRGAIRTETRTPDDAFFSAVEALVGCLSSQDRGNATARLGAAEPGSPAWHVSRLRAPITEPSASRVASVCLGARFLIAPPGRPLSKDSARDRVARLLLDVAACGAQTSRAPT</sequence>
<protein>
    <recommendedName>
        <fullName evidence="3">DUF5867 domain-containing protein</fullName>
    </recommendedName>
</protein>
<dbReference type="Proteomes" id="UP000249287">
    <property type="component" value="Segment"/>
</dbReference>
<dbReference type="GeneID" id="36843245"/>
<accession>A0A2U7UDP1</accession>